<evidence type="ECO:0000256" key="5">
    <source>
        <dbReference type="ARBA" id="ARBA00022989"/>
    </source>
</evidence>
<dbReference type="InterPro" id="IPR000515">
    <property type="entry name" value="MetI-like"/>
</dbReference>
<comment type="subcellular location">
    <subcellularLocation>
        <location evidence="1 7">Cell membrane</location>
        <topology evidence="1 7">Multi-pass membrane protein</topology>
    </subcellularLocation>
</comment>
<dbReference type="PROSITE" id="PS50928">
    <property type="entry name" value="ABC_TM1"/>
    <property type="match status" value="1"/>
</dbReference>
<keyword evidence="4 7" id="KW-0812">Transmembrane</keyword>
<proteinExistence type="inferred from homology"/>
<dbReference type="GO" id="GO:0055085">
    <property type="term" value="P:transmembrane transport"/>
    <property type="evidence" value="ECO:0007669"/>
    <property type="project" value="InterPro"/>
</dbReference>
<dbReference type="Proteomes" id="UP000006465">
    <property type="component" value="Chromosome"/>
</dbReference>
<name>A0AAU8Q3N8_CORPS</name>
<dbReference type="EMBL" id="CP003540">
    <property type="protein sequence ID" value="AFK16270.1"/>
    <property type="molecule type" value="Genomic_DNA"/>
</dbReference>
<dbReference type="SUPFAM" id="SSF161098">
    <property type="entry name" value="MetI-like"/>
    <property type="match status" value="1"/>
</dbReference>
<feature type="transmembrane region" description="Helical" evidence="7">
    <location>
        <begin position="12"/>
        <end position="34"/>
    </location>
</feature>
<keyword evidence="6 7" id="KW-0472">Membrane</keyword>
<feature type="domain" description="ABC transmembrane type-1" evidence="8">
    <location>
        <begin position="101"/>
        <end position="309"/>
    </location>
</feature>
<organism evidence="9 10">
    <name type="scientific">Corynebacterium pseudotuberculosis 258</name>
    <dbReference type="NCBI Taxonomy" id="1168865"/>
    <lineage>
        <taxon>Bacteria</taxon>
        <taxon>Bacillati</taxon>
        <taxon>Actinomycetota</taxon>
        <taxon>Actinomycetes</taxon>
        <taxon>Mycobacteriales</taxon>
        <taxon>Corynebacteriaceae</taxon>
        <taxon>Corynebacterium</taxon>
    </lineage>
</organism>
<evidence type="ECO:0000313" key="9">
    <source>
        <dbReference type="EMBL" id="AFK16270.1"/>
    </source>
</evidence>
<feature type="transmembrane region" description="Helical" evidence="7">
    <location>
        <begin position="286"/>
        <end position="305"/>
    </location>
</feature>
<keyword evidence="2 7" id="KW-0813">Transport</keyword>
<comment type="similarity">
    <text evidence="7">Belongs to the binding-protein-dependent transport system permease family.</text>
</comment>
<dbReference type="GO" id="GO:0005886">
    <property type="term" value="C:plasma membrane"/>
    <property type="evidence" value="ECO:0007669"/>
    <property type="project" value="UniProtKB-SubCell"/>
</dbReference>
<evidence type="ECO:0000256" key="6">
    <source>
        <dbReference type="ARBA" id="ARBA00023136"/>
    </source>
</evidence>
<evidence type="ECO:0000256" key="2">
    <source>
        <dbReference type="ARBA" id="ARBA00022448"/>
    </source>
</evidence>
<dbReference type="InterPro" id="IPR035906">
    <property type="entry name" value="MetI-like_sf"/>
</dbReference>
<accession>A0AAU8Q3N8</accession>
<evidence type="ECO:0000256" key="7">
    <source>
        <dbReference type="RuleBase" id="RU363032"/>
    </source>
</evidence>
<gene>
    <name evidence="9" type="ORF">CP258_03280</name>
</gene>
<evidence type="ECO:0000256" key="1">
    <source>
        <dbReference type="ARBA" id="ARBA00004651"/>
    </source>
</evidence>
<dbReference type="PANTHER" id="PTHR43163:SF3">
    <property type="entry name" value="PEPTIDE ABC TRANSPORTER PERMEASE PROTEIN"/>
    <property type="match status" value="1"/>
</dbReference>
<feature type="transmembrane region" description="Helical" evidence="7">
    <location>
        <begin position="148"/>
        <end position="171"/>
    </location>
</feature>
<evidence type="ECO:0000313" key="10">
    <source>
        <dbReference type="Proteomes" id="UP000006465"/>
    </source>
</evidence>
<sequence length="318" mass="33156">MPKAVSRACNWLFPRLAIRAGALLVVLGLVFFAIDQLPGNAAAALLGANRTPEAIASLEQSLGLDRPPATRFLYWLGHALTGDFGVSVHGRPIVELLATALPVTITTTGIAFILTAVLSVLTSIWWVQRSPRSGMSRTLEWASTSIIALPEFVIGVFLVAVFALGLGVLPAVTIIDGGLPSSTTMYILPVLALVIPQVAWNSRVLRAALIDATATRPVQSAMLAGVTGTSLLRRHVLPLAIPSFATSMATSAGVLIAGTVSVEALFNHPGVGLLVATAVSQRDVSVLLAVLAATGALILLLLTMADILKIVCTPKVNV</sequence>
<dbReference type="RefSeq" id="WP_014523148.1">
    <property type="nucleotide sequence ID" value="NC_017945.3"/>
</dbReference>
<dbReference type="PANTHER" id="PTHR43163">
    <property type="entry name" value="DIPEPTIDE TRANSPORT SYSTEM PERMEASE PROTEIN DPPB-RELATED"/>
    <property type="match status" value="1"/>
</dbReference>
<evidence type="ECO:0000256" key="3">
    <source>
        <dbReference type="ARBA" id="ARBA00022475"/>
    </source>
</evidence>
<keyword evidence="5 7" id="KW-1133">Transmembrane helix</keyword>
<dbReference type="KEGG" id="coe:CP258_03280"/>
<dbReference type="Pfam" id="PF00528">
    <property type="entry name" value="BPD_transp_1"/>
    <property type="match status" value="1"/>
</dbReference>
<protein>
    <submittedName>
        <fullName evidence="9">ABC transporter permease subunit</fullName>
    </submittedName>
</protein>
<dbReference type="AlphaFoldDB" id="A0AAU8Q3N8"/>
<feature type="transmembrane region" description="Helical" evidence="7">
    <location>
        <begin position="105"/>
        <end position="127"/>
    </location>
</feature>
<dbReference type="CDD" id="cd06261">
    <property type="entry name" value="TM_PBP2"/>
    <property type="match status" value="1"/>
</dbReference>
<evidence type="ECO:0000259" key="8">
    <source>
        <dbReference type="PROSITE" id="PS50928"/>
    </source>
</evidence>
<feature type="transmembrane region" description="Helical" evidence="7">
    <location>
        <begin position="183"/>
        <end position="200"/>
    </location>
</feature>
<dbReference type="Gene3D" id="1.10.3720.10">
    <property type="entry name" value="MetI-like"/>
    <property type="match status" value="1"/>
</dbReference>
<keyword evidence="3" id="KW-1003">Cell membrane</keyword>
<evidence type="ECO:0000256" key="4">
    <source>
        <dbReference type="ARBA" id="ARBA00022692"/>
    </source>
</evidence>
<reference evidence="9 10" key="1">
    <citation type="journal article" date="2013" name="J. Biotechnol.">
        <title>Genome sequence of Corynebacterium pseudotuberculosis biovar equi strain 258 and prediction of antigenic targets to improve biotechnological vaccine production.</title>
        <authorList>
            <person name="Soares S.C."/>
            <person name="Trost E."/>
            <person name="Ramos R.T."/>
            <person name="Carneiro A.R."/>
            <person name="Santos A.R."/>
            <person name="Pinto A.C."/>
            <person name="Barbosa E."/>
            <person name="Aburjaile F."/>
            <person name="Ali A."/>
            <person name="Diniz C.A."/>
            <person name="Hassan S.S."/>
            <person name="Fiaux K."/>
            <person name="Guimaraes L.C."/>
            <person name="Bakhtiar S.M."/>
            <person name="Pereira U."/>
            <person name="Almeida S.S."/>
            <person name="Abreu V.A."/>
            <person name="Rocha F.S."/>
            <person name="Dorella F.A."/>
            <person name="Miyoshi A."/>
            <person name="Silva A."/>
            <person name="Azevedo V."/>
            <person name="Tauch A."/>
        </authorList>
    </citation>
    <scope>NUCLEOTIDE SEQUENCE [LARGE SCALE GENOMIC DNA]</scope>
    <source>
        <strain evidence="9 10">258</strain>
    </source>
</reference>